<protein>
    <recommendedName>
        <fullName evidence="4">Follicular epithelium yolk protein subunit</fullName>
    </recommendedName>
</protein>
<dbReference type="OrthoDB" id="8122616at2759"/>
<dbReference type="Gene3D" id="2.170.15.10">
    <property type="entry name" value="Proaerolysin, chain A, domain 3"/>
    <property type="match status" value="1"/>
</dbReference>
<reference evidence="3" key="1">
    <citation type="journal article" date="2013" name="Proc. Natl. Acad. Sci. U.S.A.">
        <title>Genome structure and metabolic features in the red seaweed Chondrus crispus shed light on evolution of the Archaeplastida.</title>
        <authorList>
            <person name="Collen J."/>
            <person name="Porcel B."/>
            <person name="Carre W."/>
            <person name="Ball S.G."/>
            <person name="Chaparro C."/>
            <person name="Tonon T."/>
            <person name="Barbeyron T."/>
            <person name="Michel G."/>
            <person name="Noel B."/>
            <person name="Valentin K."/>
            <person name="Elias M."/>
            <person name="Artiguenave F."/>
            <person name="Arun A."/>
            <person name="Aury J.M."/>
            <person name="Barbosa-Neto J.F."/>
            <person name="Bothwell J.H."/>
            <person name="Bouget F.Y."/>
            <person name="Brillet L."/>
            <person name="Cabello-Hurtado F."/>
            <person name="Capella-Gutierrez S."/>
            <person name="Charrier B."/>
            <person name="Cladiere L."/>
            <person name="Cock J.M."/>
            <person name="Coelho S.M."/>
            <person name="Colleoni C."/>
            <person name="Czjzek M."/>
            <person name="Da Silva C."/>
            <person name="Delage L."/>
            <person name="Denoeud F."/>
            <person name="Deschamps P."/>
            <person name="Dittami S.M."/>
            <person name="Gabaldon T."/>
            <person name="Gachon C.M."/>
            <person name="Groisillier A."/>
            <person name="Herve C."/>
            <person name="Jabbari K."/>
            <person name="Katinka M."/>
            <person name="Kloareg B."/>
            <person name="Kowalczyk N."/>
            <person name="Labadie K."/>
            <person name="Leblanc C."/>
            <person name="Lopez P.J."/>
            <person name="McLachlan D.H."/>
            <person name="Meslet-Cladiere L."/>
            <person name="Moustafa A."/>
            <person name="Nehr Z."/>
            <person name="Nyvall Collen P."/>
            <person name="Panaud O."/>
            <person name="Partensky F."/>
            <person name="Poulain J."/>
            <person name="Rensing S.A."/>
            <person name="Rousvoal S."/>
            <person name="Samson G."/>
            <person name="Symeonidi A."/>
            <person name="Weissenbach J."/>
            <person name="Zambounis A."/>
            <person name="Wincker P."/>
            <person name="Boyen C."/>
        </authorList>
    </citation>
    <scope>NUCLEOTIDE SEQUENCE [LARGE SCALE GENOMIC DNA]</scope>
    <source>
        <strain evidence="3">cv. Stackhouse</strain>
    </source>
</reference>
<dbReference type="Gramene" id="CDF36621">
    <property type="protein sequence ID" value="CDF36621"/>
    <property type="gene ID" value="CHC_T00005020001"/>
</dbReference>
<dbReference type="KEGG" id="ccp:CHC_T00005020001"/>
<name>R7QGN4_CHOCR</name>
<gene>
    <name evidence="2" type="ORF">CHC_T00005020001</name>
</gene>
<organism evidence="2 3">
    <name type="scientific">Chondrus crispus</name>
    <name type="common">Carrageen Irish moss</name>
    <name type="synonym">Polymorpha crispa</name>
    <dbReference type="NCBI Taxonomy" id="2769"/>
    <lineage>
        <taxon>Eukaryota</taxon>
        <taxon>Rhodophyta</taxon>
        <taxon>Florideophyceae</taxon>
        <taxon>Rhodymeniophycidae</taxon>
        <taxon>Gigartinales</taxon>
        <taxon>Gigartinaceae</taxon>
        <taxon>Chondrus</taxon>
    </lineage>
</organism>
<evidence type="ECO:0008006" key="4">
    <source>
        <dbReference type="Google" id="ProtNLM"/>
    </source>
</evidence>
<sequence>MSQRILLSLLVPLLLTVLTLASPSPQLVDTVAKPATAPSWALSTRQSSENGVNIIAGSTGSATAYGSEVHVISDTELGTFGLAGDDLKAAVGAYAGREPNDAFVRSPTPWDDLYTKYSWPQVTTTIRPVSAEVIDQSVEPVIVAEVPFNNTSSQTATFDASANQEVRNTVSTSWSNSGSFTFTQTMNYEVEFQGTGGGVETSFGFSRGWGESGEESQTIVVGLTSGASVELEPGEAVFATIRASRGAMKVRVTYLATVGGLVACNYNPTHNDHHFWAYDVNGVLRAKELPTERLVTQEIEVGYFFDSYVETSDVSRIR</sequence>
<dbReference type="SUPFAM" id="SSF56973">
    <property type="entry name" value="Aerolisin/ETX pore-forming domain"/>
    <property type="match status" value="1"/>
</dbReference>
<feature type="signal peptide" evidence="1">
    <location>
        <begin position="1"/>
        <end position="21"/>
    </location>
</feature>
<accession>R7QGN4</accession>
<dbReference type="Proteomes" id="UP000012073">
    <property type="component" value="Unassembled WGS sequence"/>
</dbReference>
<dbReference type="RefSeq" id="XP_005716440.1">
    <property type="nucleotide sequence ID" value="XM_005716383.1"/>
</dbReference>
<evidence type="ECO:0000313" key="2">
    <source>
        <dbReference type="EMBL" id="CDF36621.1"/>
    </source>
</evidence>
<evidence type="ECO:0000313" key="3">
    <source>
        <dbReference type="Proteomes" id="UP000012073"/>
    </source>
</evidence>
<keyword evidence="1" id="KW-0732">Signal</keyword>
<proteinExistence type="predicted"/>
<dbReference type="CDD" id="cd20235">
    <property type="entry name" value="PFM_spherulin-2a-like"/>
    <property type="match status" value="1"/>
</dbReference>
<evidence type="ECO:0000256" key="1">
    <source>
        <dbReference type="SAM" id="SignalP"/>
    </source>
</evidence>
<keyword evidence="3" id="KW-1185">Reference proteome</keyword>
<dbReference type="GeneID" id="17324156"/>
<dbReference type="EMBL" id="HG001793">
    <property type="protein sequence ID" value="CDF36621.1"/>
    <property type="molecule type" value="Genomic_DNA"/>
</dbReference>
<dbReference type="AlphaFoldDB" id="R7QGN4"/>
<feature type="chain" id="PRO_5004454692" description="Follicular epithelium yolk protein subunit" evidence="1">
    <location>
        <begin position="22"/>
        <end position="318"/>
    </location>
</feature>